<evidence type="ECO:0000313" key="2">
    <source>
        <dbReference type="Proteomes" id="UP000717585"/>
    </source>
</evidence>
<reference evidence="1" key="1">
    <citation type="submission" date="2021-05" db="EMBL/GenBank/DDBJ databases">
        <title>A free-living protist that lacks canonical eukaryotic 1 DNA replication and segregation systems.</title>
        <authorList>
            <person name="Salas-Leiva D.E."/>
            <person name="Tromer E.C."/>
            <person name="Curtis B.A."/>
            <person name="Jerlstrom-Hultqvist J."/>
            <person name="Kolisko M."/>
            <person name="Yi Z."/>
            <person name="Salas-Leiva J.S."/>
            <person name="Gallot-Lavallee L."/>
            <person name="Kops G.J.P.L."/>
            <person name="Archibald J.M."/>
            <person name="Simpson A.G.B."/>
            <person name="Roger A.J."/>
        </authorList>
    </citation>
    <scope>NUCLEOTIDE SEQUENCE</scope>
    <source>
        <strain evidence="1">BICM</strain>
    </source>
</reference>
<dbReference type="Proteomes" id="UP000717585">
    <property type="component" value="Unassembled WGS sequence"/>
</dbReference>
<comment type="caution">
    <text evidence="1">The sequence shown here is derived from an EMBL/GenBank/DDBJ whole genome shotgun (WGS) entry which is preliminary data.</text>
</comment>
<protein>
    <submittedName>
        <fullName evidence="1">Uncharacterized protein</fullName>
    </submittedName>
</protein>
<gene>
    <name evidence="1" type="ORF">J8273_6610</name>
</gene>
<organism evidence="1 2">
    <name type="scientific">Carpediemonas membranifera</name>
    <dbReference type="NCBI Taxonomy" id="201153"/>
    <lineage>
        <taxon>Eukaryota</taxon>
        <taxon>Metamonada</taxon>
        <taxon>Carpediemonas-like organisms</taxon>
        <taxon>Carpediemonas</taxon>
    </lineage>
</organism>
<sequence>MVSCDFEDIEAAIGRAVMPSVQDTAVKILNRSKIPIVDATLPNILINIFSAGLEPNQERWMMEWVVERPTPDAARRAITAHMLTFSGWRDLLTAVHEEGPRQRLVSGRSNAKKNNRRLAFRRKQGL</sequence>
<name>A0A8J6DYC9_9EUKA</name>
<accession>A0A8J6DYC9</accession>
<keyword evidence="2" id="KW-1185">Reference proteome</keyword>
<dbReference type="AlphaFoldDB" id="A0A8J6DYC9"/>
<dbReference type="EMBL" id="JAHDYR010000040">
    <property type="protein sequence ID" value="KAG9392019.1"/>
    <property type="molecule type" value="Genomic_DNA"/>
</dbReference>
<evidence type="ECO:0000313" key="1">
    <source>
        <dbReference type="EMBL" id="KAG9392019.1"/>
    </source>
</evidence>
<proteinExistence type="predicted"/>